<evidence type="ECO:0000313" key="1">
    <source>
        <dbReference type="EMBL" id="AGN99495.1"/>
    </source>
</evidence>
<sequence>MTKGCYFFDVLSYFSISLLVIKEEAYKMISWWGALIGLALAIF</sequence>
<dbReference type="EMBL" id="CP006011">
    <property type="protein sequence ID" value="AGN99495.1"/>
    <property type="molecule type" value="Genomic_DNA"/>
</dbReference>
<dbReference type="AlphaFoldDB" id="R9WLC3"/>
<organism evidence="1 2">
    <name type="scientific">Limosilactobacillus reuteri I5007</name>
    <dbReference type="NCBI Taxonomy" id="1340495"/>
    <lineage>
        <taxon>Bacteria</taxon>
        <taxon>Bacillati</taxon>
        <taxon>Bacillota</taxon>
        <taxon>Bacilli</taxon>
        <taxon>Lactobacillales</taxon>
        <taxon>Lactobacillaceae</taxon>
        <taxon>Limosilactobacillus</taxon>
    </lineage>
</organism>
<name>R9WLC3_LIMRT</name>
<dbReference type="KEGG" id="lrt:LRI_1286"/>
<dbReference type="HOGENOM" id="CLU_3235319_0_0_9"/>
<accession>R9WLC3</accession>
<gene>
    <name evidence="1" type="ORF">LRI_1286</name>
</gene>
<dbReference type="Proteomes" id="UP000014360">
    <property type="component" value="Chromosome"/>
</dbReference>
<dbReference type="PATRIC" id="fig|1340495.3.peg.1288"/>
<protein>
    <submittedName>
        <fullName evidence="1">Uncharacterized protein</fullName>
    </submittedName>
</protein>
<evidence type="ECO:0000313" key="2">
    <source>
        <dbReference type="Proteomes" id="UP000014360"/>
    </source>
</evidence>
<proteinExistence type="predicted"/>
<reference evidence="1 2" key="1">
    <citation type="submission" date="2013-06" db="EMBL/GenBank/DDBJ databases">
        <title>The Complete Genome Sequence of Lactobacillus reuteri I5007, a Probiotic Strain Isolated from Healthy Pig.</title>
        <authorList>
            <person name="Hou C."/>
            <person name="Qiao S."/>
            <person name="Zeng X."/>
            <person name="Ma X."/>
            <person name="Yang F."/>
        </authorList>
    </citation>
    <scope>NUCLEOTIDE SEQUENCE [LARGE SCALE GENOMIC DNA]</scope>
    <source>
        <strain evidence="1 2">I5007</strain>
    </source>
</reference>